<protein>
    <submittedName>
        <fullName evidence="2">Uncharacterized protein</fullName>
    </submittedName>
</protein>
<proteinExistence type="predicted"/>
<reference evidence="2" key="1">
    <citation type="submission" date="2021-01" db="EMBL/GenBank/DDBJ databases">
        <title>Whole genome shotgun sequence of Rugosimonospora africana NBRC 104875.</title>
        <authorList>
            <person name="Komaki H."/>
            <person name="Tamura T."/>
        </authorList>
    </citation>
    <scope>NUCLEOTIDE SEQUENCE</scope>
    <source>
        <strain evidence="2">NBRC 104875</strain>
    </source>
</reference>
<keyword evidence="3" id="KW-1185">Reference proteome</keyword>
<feature type="transmembrane region" description="Helical" evidence="1">
    <location>
        <begin position="88"/>
        <end position="117"/>
    </location>
</feature>
<evidence type="ECO:0000256" key="1">
    <source>
        <dbReference type="SAM" id="Phobius"/>
    </source>
</evidence>
<feature type="transmembrane region" description="Helical" evidence="1">
    <location>
        <begin position="216"/>
        <end position="238"/>
    </location>
</feature>
<dbReference type="Proteomes" id="UP000642748">
    <property type="component" value="Unassembled WGS sequence"/>
</dbReference>
<keyword evidence="1" id="KW-1133">Transmembrane helix</keyword>
<organism evidence="2 3">
    <name type="scientific">Rugosimonospora africana</name>
    <dbReference type="NCBI Taxonomy" id="556532"/>
    <lineage>
        <taxon>Bacteria</taxon>
        <taxon>Bacillati</taxon>
        <taxon>Actinomycetota</taxon>
        <taxon>Actinomycetes</taxon>
        <taxon>Micromonosporales</taxon>
        <taxon>Micromonosporaceae</taxon>
        <taxon>Rugosimonospora</taxon>
    </lineage>
</organism>
<accession>A0A8J3QUX9</accession>
<keyword evidence="1" id="KW-0472">Membrane</keyword>
<feature type="transmembrane region" description="Helical" evidence="1">
    <location>
        <begin position="151"/>
        <end position="172"/>
    </location>
</feature>
<dbReference type="EMBL" id="BONZ01000032">
    <property type="protein sequence ID" value="GIH15291.1"/>
    <property type="molecule type" value="Genomic_DNA"/>
</dbReference>
<feature type="transmembrane region" description="Helical" evidence="1">
    <location>
        <begin position="184"/>
        <end position="204"/>
    </location>
</feature>
<comment type="caution">
    <text evidence="2">The sequence shown here is derived from an EMBL/GenBank/DDBJ whole genome shotgun (WGS) entry which is preliminary data.</text>
</comment>
<gene>
    <name evidence="2" type="ORF">Raf01_34630</name>
</gene>
<evidence type="ECO:0000313" key="3">
    <source>
        <dbReference type="Proteomes" id="UP000642748"/>
    </source>
</evidence>
<name>A0A8J3QUX9_9ACTN</name>
<dbReference type="RefSeq" id="WP_203918926.1">
    <property type="nucleotide sequence ID" value="NZ_BONZ01000032.1"/>
</dbReference>
<dbReference type="Pfam" id="PF22564">
    <property type="entry name" value="HAAS"/>
    <property type="match status" value="1"/>
</dbReference>
<dbReference type="NCBIfam" id="NF038403">
    <property type="entry name" value="perm_prefix_1"/>
    <property type="match status" value="1"/>
</dbReference>
<evidence type="ECO:0000313" key="2">
    <source>
        <dbReference type="EMBL" id="GIH15291.1"/>
    </source>
</evidence>
<sequence>MSPGDDFQPRGPAERWLDAVFDGLTGTGSGGRRALAEMEDHLRDSVGDGIGRGLDRAEAERDAVARFGSPERVARGIRSAHRNLLRPLLTGTWSLAAAAALTVGISTTLTAVLTIVIDGHLDRGVCVMVSGTSPPHPCGAGNAYYLGAEGLALVGVGLFILGALALLYPCTAEHAIAWLPRARSLLTIAVLFALASLYLLGTPYTTFVPQYRAESILLPIACAVVATSAGVLVPVSMARLQRRLVGRQIAQPS</sequence>
<keyword evidence="1" id="KW-0812">Transmembrane</keyword>
<dbReference type="AlphaFoldDB" id="A0A8J3QUX9"/>
<dbReference type="InterPro" id="IPR047928">
    <property type="entry name" value="Perm_prefix_1"/>
</dbReference>